<accession>A0A919BFN1</accession>
<reference evidence="9" key="2">
    <citation type="submission" date="2020-09" db="EMBL/GenBank/DDBJ databases">
        <authorList>
            <person name="Sun Q."/>
            <person name="Kim S."/>
        </authorList>
    </citation>
    <scope>NUCLEOTIDE SEQUENCE</scope>
    <source>
        <strain evidence="9">KCTC 42731</strain>
    </source>
</reference>
<keyword evidence="6" id="KW-0472">Membrane</keyword>
<dbReference type="InterPro" id="IPR037066">
    <property type="entry name" value="Plug_dom_sf"/>
</dbReference>
<proteinExistence type="predicted"/>
<comment type="caution">
    <text evidence="9">The sequence shown here is derived from an EMBL/GenBank/DDBJ whole genome shotgun (WGS) entry which is preliminary data.</text>
</comment>
<evidence type="ECO:0000259" key="8">
    <source>
        <dbReference type="Pfam" id="PF07715"/>
    </source>
</evidence>
<evidence type="ECO:0000256" key="1">
    <source>
        <dbReference type="ARBA" id="ARBA00004571"/>
    </source>
</evidence>
<evidence type="ECO:0000313" key="10">
    <source>
        <dbReference type="Proteomes" id="UP000623842"/>
    </source>
</evidence>
<keyword evidence="10" id="KW-1185">Reference proteome</keyword>
<dbReference type="RefSeq" id="WP_189767863.1">
    <property type="nucleotide sequence ID" value="NZ_BNCK01000002.1"/>
</dbReference>
<dbReference type="GO" id="GO:0044718">
    <property type="term" value="P:siderophore transmembrane transport"/>
    <property type="evidence" value="ECO:0007669"/>
    <property type="project" value="TreeGrafter"/>
</dbReference>
<gene>
    <name evidence="9" type="ORF">GCM10017161_09840</name>
</gene>
<dbReference type="PANTHER" id="PTHR30069">
    <property type="entry name" value="TONB-DEPENDENT OUTER MEMBRANE RECEPTOR"/>
    <property type="match status" value="1"/>
</dbReference>
<dbReference type="GO" id="GO:0015344">
    <property type="term" value="F:siderophore uptake transmembrane transporter activity"/>
    <property type="evidence" value="ECO:0007669"/>
    <property type="project" value="TreeGrafter"/>
</dbReference>
<organism evidence="9 10">
    <name type="scientific">Thalassotalea marina</name>
    <dbReference type="NCBI Taxonomy" id="1673741"/>
    <lineage>
        <taxon>Bacteria</taxon>
        <taxon>Pseudomonadati</taxon>
        <taxon>Pseudomonadota</taxon>
        <taxon>Gammaproteobacteria</taxon>
        <taxon>Alteromonadales</taxon>
        <taxon>Colwelliaceae</taxon>
        <taxon>Thalassotalea</taxon>
    </lineage>
</organism>
<name>A0A919BFN1_9GAMM</name>
<feature type="domain" description="TonB-dependent receptor plug" evidence="8">
    <location>
        <begin position="61"/>
        <end position="166"/>
    </location>
</feature>
<evidence type="ECO:0000313" key="9">
    <source>
        <dbReference type="EMBL" id="GHF84450.1"/>
    </source>
</evidence>
<keyword evidence="3" id="KW-1134">Transmembrane beta strand</keyword>
<keyword evidence="7" id="KW-0998">Cell outer membrane</keyword>
<protein>
    <recommendedName>
        <fullName evidence="8">TonB-dependent receptor plug domain-containing protein</fullName>
    </recommendedName>
</protein>
<evidence type="ECO:0000256" key="5">
    <source>
        <dbReference type="ARBA" id="ARBA00022729"/>
    </source>
</evidence>
<dbReference type="InterPro" id="IPR039426">
    <property type="entry name" value="TonB-dep_rcpt-like"/>
</dbReference>
<sequence length="712" mass="81193">MHLKKDMLKPTKYSGAFLTLSLFIFPVAYADDTRLWDMSLQELMNVKVSETGTLTETKWAQIPAAVTRVSQHDIQQLGARSLLELLEITVPSLQVIRHHWELPHIGLRGVTSDREDKVMIRVNGRVMNERSARGAITERDFPLMRDIKHIDVIRGAGSSMYGLGAVSIVIDITTYDATSHKENSASIRVGAASVFSAFDINLSKDFDNGLGIYFNAELADIKGANHKDAPLFFAADGTSISTGQYVAKGQPFPTRSRDGEGFSSKPFIKSHLELDFENTKFWLRYTKAGRNSATTLRYIAEPYISELDLGIEKEGLSKIGYEQLTATLDQSHKLNSTLKLDWLISFDKTDVKKIQPVDIWDKNIYGEDELFAKVLASWQVANNSNIALGFEYSYEKFGVRSIGDNLSPWHTHTNSIIGEWQWRPHQDWLVFMGGRLDNHTYSDAEFSPRFSIVYSKDQINFYKLIMTKSQRMKTAIRLHNQQSRSDTSAKPEVLNSLEARYERTTDNNLLGLSAYYIDLDTLGWDQANSRSTVVGNQTQWGFEFEYKFEIDHHRFNFSQAFTKLIDFDIAQPGTQTFITAAPYGFGNDLADWGKHTSKFWYSYQLTENTNLTTTLRAIWGFEGSRDYRDYRIALGGNSDDIISKDWKKGYKKQLYLNIGLHHQLSKFSNLTFNLHNILGVIDKDLNKRSYRDSIGSYRNEATAMSIGYTMNF</sequence>
<evidence type="ECO:0000256" key="2">
    <source>
        <dbReference type="ARBA" id="ARBA00022448"/>
    </source>
</evidence>
<keyword evidence="2" id="KW-0813">Transport</keyword>
<dbReference type="GO" id="GO:0009279">
    <property type="term" value="C:cell outer membrane"/>
    <property type="evidence" value="ECO:0007669"/>
    <property type="project" value="UniProtKB-SubCell"/>
</dbReference>
<evidence type="ECO:0000256" key="7">
    <source>
        <dbReference type="ARBA" id="ARBA00023237"/>
    </source>
</evidence>
<dbReference type="PANTHER" id="PTHR30069:SF29">
    <property type="entry name" value="HEMOGLOBIN AND HEMOGLOBIN-HAPTOGLOBIN-BINDING PROTEIN 1-RELATED"/>
    <property type="match status" value="1"/>
</dbReference>
<keyword evidence="5" id="KW-0732">Signal</keyword>
<dbReference type="Pfam" id="PF07715">
    <property type="entry name" value="Plug"/>
    <property type="match status" value="1"/>
</dbReference>
<reference evidence="9" key="1">
    <citation type="journal article" date="2014" name="Int. J. Syst. Evol. Microbiol.">
        <title>Complete genome sequence of Corynebacterium casei LMG S-19264T (=DSM 44701T), isolated from a smear-ripened cheese.</title>
        <authorList>
            <consortium name="US DOE Joint Genome Institute (JGI-PGF)"/>
            <person name="Walter F."/>
            <person name="Albersmeier A."/>
            <person name="Kalinowski J."/>
            <person name="Ruckert C."/>
        </authorList>
    </citation>
    <scope>NUCLEOTIDE SEQUENCE</scope>
    <source>
        <strain evidence="9">KCTC 42731</strain>
    </source>
</reference>
<evidence type="ECO:0000256" key="3">
    <source>
        <dbReference type="ARBA" id="ARBA00022452"/>
    </source>
</evidence>
<keyword evidence="4" id="KW-0812">Transmembrane</keyword>
<dbReference type="Gene3D" id="2.170.130.10">
    <property type="entry name" value="TonB-dependent receptor, plug domain"/>
    <property type="match status" value="1"/>
</dbReference>
<dbReference type="SUPFAM" id="SSF56935">
    <property type="entry name" value="Porins"/>
    <property type="match status" value="1"/>
</dbReference>
<dbReference type="EMBL" id="BNCK01000002">
    <property type="protein sequence ID" value="GHF84450.1"/>
    <property type="molecule type" value="Genomic_DNA"/>
</dbReference>
<dbReference type="InterPro" id="IPR036942">
    <property type="entry name" value="Beta-barrel_TonB_sf"/>
</dbReference>
<dbReference type="Proteomes" id="UP000623842">
    <property type="component" value="Unassembled WGS sequence"/>
</dbReference>
<dbReference type="AlphaFoldDB" id="A0A919BFN1"/>
<dbReference type="InterPro" id="IPR012910">
    <property type="entry name" value="Plug_dom"/>
</dbReference>
<dbReference type="Gene3D" id="2.40.170.20">
    <property type="entry name" value="TonB-dependent receptor, beta-barrel domain"/>
    <property type="match status" value="1"/>
</dbReference>
<comment type="subcellular location">
    <subcellularLocation>
        <location evidence="1">Cell outer membrane</location>
        <topology evidence="1">Multi-pass membrane protein</topology>
    </subcellularLocation>
</comment>
<evidence type="ECO:0000256" key="6">
    <source>
        <dbReference type="ARBA" id="ARBA00023136"/>
    </source>
</evidence>
<evidence type="ECO:0000256" key="4">
    <source>
        <dbReference type="ARBA" id="ARBA00022692"/>
    </source>
</evidence>